<gene>
    <name evidence="2" type="ORF">B879_03998</name>
</gene>
<dbReference type="Proteomes" id="UP000004478">
    <property type="component" value="Unassembled WGS sequence"/>
</dbReference>
<organism evidence="2 3">
    <name type="scientific">Cecembia lonarensis (strain CCUG 58316 / KCTC 22772 / LW9)</name>
    <dbReference type="NCBI Taxonomy" id="1225176"/>
    <lineage>
        <taxon>Bacteria</taxon>
        <taxon>Pseudomonadati</taxon>
        <taxon>Bacteroidota</taxon>
        <taxon>Cytophagia</taxon>
        <taxon>Cytophagales</taxon>
        <taxon>Cyclobacteriaceae</taxon>
        <taxon>Cecembia</taxon>
    </lineage>
</organism>
<dbReference type="RefSeq" id="WP_009187018.1">
    <property type="nucleotide sequence ID" value="NZ_AMGM01000134.1"/>
</dbReference>
<name>K1KT94_CECL9</name>
<dbReference type="Pfam" id="PF12771">
    <property type="entry name" value="SusD-like_2"/>
    <property type="match status" value="1"/>
</dbReference>
<reference evidence="2 3" key="1">
    <citation type="journal article" date="2012" name="J. Bacteriol.">
        <title>Draft Genome Sequence of Cecembia lonarensis Strain LW9T, Isolated from Lonar Lake, a Haloalkaline Lake in India.</title>
        <authorList>
            <person name="Shivaji S."/>
            <person name="Ara S."/>
            <person name="Singh A."/>
            <person name="Pinnaka A.K."/>
        </authorList>
    </citation>
    <scope>NUCLEOTIDE SEQUENCE [LARGE SCALE GENOMIC DNA]</scope>
    <source>
        <strain evidence="2 3">LW9</strain>
    </source>
</reference>
<feature type="chain" id="PRO_5003846927" evidence="1">
    <location>
        <begin position="25"/>
        <end position="530"/>
    </location>
</feature>
<dbReference type="EMBL" id="AMGM01000134">
    <property type="protein sequence ID" value="EKB47395.1"/>
    <property type="molecule type" value="Genomic_DNA"/>
</dbReference>
<dbReference type="InterPro" id="IPR011990">
    <property type="entry name" value="TPR-like_helical_dom_sf"/>
</dbReference>
<evidence type="ECO:0000256" key="1">
    <source>
        <dbReference type="SAM" id="SignalP"/>
    </source>
</evidence>
<feature type="signal peptide" evidence="1">
    <location>
        <begin position="1"/>
        <end position="24"/>
    </location>
</feature>
<dbReference type="OrthoDB" id="973072at2"/>
<proteinExistence type="predicted"/>
<dbReference type="SUPFAM" id="SSF48452">
    <property type="entry name" value="TPR-like"/>
    <property type="match status" value="1"/>
</dbReference>
<comment type="caution">
    <text evidence="2">The sequence shown here is derived from an EMBL/GenBank/DDBJ whole genome shotgun (WGS) entry which is preliminary data.</text>
</comment>
<keyword evidence="1" id="KW-0732">Signal</keyword>
<sequence length="530" mass="60324">MKKIYLRVLALMVLFTAISCQDMFEEFPNNPNVAGENDPVPPAFIFRQLLVNVARGADLAENEPLVGLLSRLNQFTTGLTFPLYGGSNQYNWTDTGNSYPWLRNIIRLEKSAESALGPERNGYLAISKFLRAYTFVWLTQRVGDIPMMEAGQGLENLTPRFDSQEEVYAAALALLEEANQDLAAIIADATSAPIDGDIFYNNDLRKWRKAVNSYKLRVLISLSKRADDTPSLAIKQRFQQVLDNPDQFPIFEGIDDNLNFVFIPVFNRYPTQFILLYPNETTISETILELMTKNEDPRTFIVATPTPFAINVEGRSIDDFNAYRGADNSRPQNDLFAESLGPEGKFSYINYIRYLQGPDVIPEPNILIGYSEMCLNIAEAINRGWVQGNAEEWYLRGVQGSLDFYGLSQGSTVTVGDVNGVPFGDVSVDVNRFLENIAYKGNNQEGLEQILEQKYVSFWQNSGWEPLYQFRRTGIPQFREGEGTNAQRRIPRRWQYPVREVDNNRENAIQAIQRQFGGNDDIFADMWFLR</sequence>
<dbReference type="PROSITE" id="PS51257">
    <property type="entry name" value="PROKAR_LIPOPROTEIN"/>
    <property type="match status" value="1"/>
</dbReference>
<dbReference type="AlphaFoldDB" id="K1KT94"/>
<evidence type="ECO:0000313" key="2">
    <source>
        <dbReference type="EMBL" id="EKB47395.1"/>
    </source>
</evidence>
<dbReference type="PATRIC" id="fig|1225176.3.peg.4267"/>
<accession>K1KT94</accession>
<protein>
    <submittedName>
        <fullName evidence="2">Starch-binding associating with outer membrane</fullName>
    </submittedName>
</protein>
<evidence type="ECO:0000313" key="3">
    <source>
        <dbReference type="Proteomes" id="UP000004478"/>
    </source>
</evidence>
<keyword evidence="3" id="KW-1185">Reference proteome</keyword>
<dbReference type="Gene3D" id="1.25.40.390">
    <property type="match status" value="1"/>
</dbReference>
<dbReference type="InterPro" id="IPR041662">
    <property type="entry name" value="SusD-like_2"/>
</dbReference>